<dbReference type="AlphaFoldDB" id="A0A1Z2SL26"/>
<accession>A0A1Z2SL26</accession>
<organism evidence="1 2">
    <name type="scientific">Vibrio gazogenes</name>
    <dbReference type="NCBI Taxonomy" id="687"/>
    <lineage>
        <taxon>Bacteria</taxon>
        <taxon>Pseudomonadati</taxon>
        <taxon>Pseudomonadota</taxon>
        <taxon>Gammaproteobacteria</taxon>
        <taxon>Vibrionales</taxon>
        <taxon>Vibrionaceae</taxon>
        <taxon>Vibrio</taxon>
    </lineage>
</organism>
<reference evidence="1 2" key="1">
    <citation type="submission" date="2016-12" db="EMBL/GenBank/DDBJ databases">
        <authorList>
            <person name="Song W.-J."/>
            <person name="Kurnit D.M."/>
        </authorList>
    </citation>
    <scope>NUCLEOTIDE SEQUENCE [LARGE SCALE GENOMIC DNA]</scope>
    <source>
        <strain evidence="1 2">ATCC 43942</strain>
    </source>
</reference>
<protein>
    <submittedName>
        <fullName evidence="1">Uncharacterized protein</fullName>
    </submittedName>
</protein>
<dbReference type="RefSeq" id="WP_088134995.1">
    <property type="nucleotide sequence ID" value="NZ_CP018836.1"/>
</dbReference>
<proteinExistence type="predicted"/>
<dbReference type="KEGG" id="vga:BSQ33_19495"/>
<dbReference type="EMBL" id="CP018836">
    <property type="protein sequence ID" value="ASA57898.1"/>
    <property type="molecule type" value="Genomic_DNA"/>
</dbReference>
<dbReference type="OrthoDB" id="9256065at2"/>
<name>A0A1Z2SL26_VIBGA</name>
<dbReference type="Proteomes" id="UP000196708">
    <property type="component" value="Chromosome 2"/>
</dbReference>
<evidence type="ECO:0000313" key="1">
    <source>
        <dbReference type="EMBL" id="ASA57898.1"/>
    </source>
</evidence>
<evidence type="ECO:0000313" key="2">
    <source>
        <dbReference type="Proteomes" id="UP000196708"/>
    </source>
</evidence>
<gene>
    <name evidence="1" type="ORF">BSQ33_19495</name>
</gene>
<sequence>MKGNVSFIRPNDYLVPVGDTIGAKTVANWLGNDIQYSQRDVEEWLNVLSEVEAGKRKSGYQGTGNSHSVMIIQDVIYIECEYNDTHKVFITKSQFVDILNKYILFLRGGYKSSRVEVEPFTIEYEFEGDEALEQYINSGGDLV</sequence>